<dbReference type="Gene3D" id="2.120.10.30">
    <property type="entry name" value="TolB, C-terminal domain"/>
    <property type="match status" value="1"/>
</dbReference>
<evidence type="ECO:0000256" key="3">
    <source>
        <dbReference type="SAM" id="Coils"/>
    </source>
</evidence>
<dbReference type="InterPro" id="IPR011042">
    <property type="entry name" value="6-blade_b-propeller_TolB-like"/>
</dbReference>
<dbReference type="EMBL" id="CAJPWZ010000314">
    <property type="protein sequence ID" value="CAG2190118.1"/>
    <property type="molecule type" value="Genomic_DNA"/>
</dbReference>
<dbReference type="InterPro" id="IPR036249">
    <property type="entry name" value="Thioredoxin-like_sf"/>
</dbReference>
<feature type="region of interest" description="Disordered" evidence="4">
    <location>
        <begin position="1"/>
        <end position="20"/>
    </location>
</feature>
<dbReference type="PANTHER" id="PTHR46388:SF2">
    <property type="entry name" value="NHL REPEAT-CONTAINING PROTEIN 2"/>
    <property type="match status" value="1"/>
</dbReference>
<feature type="compositionally biased region" description="Low complexity" evidence="4">
    <location>
        <begin position="251"/>
        <end position="263"/>
    </location>
</feature>
<evidence type="ECO:0000256" key="1">
    <source>
        <dbReference type="ARBA" id="ARBA00022737"/>
    </source>
</evidence>
<evidence type="ECO:0000259" key="5">
    <source>
        <dbReference type="PROSITE" id="PS51352"/>
    </source>
</evidence>
<dbReference type="SUPFAM" id="SSF101898">
    <property type="entry name" value="NHL repeat"/>
    <property type="match status" value="1"/>
</dbReference>
<dbReference type="SUPFAM" id="SSF47823">
    <property type="entry name" value="lambda integrase-like, N-terminal domain"/>
    <property type="match status" value="1"/>
</dbReference>
<evidence type="ECO:0000256" key="2">
    <source>
        <dbReference type="ARBA" id="ARBA00023125"/>
    </source>
</evidence>
<feature type="coiled-coil region" evidence="3">
    <location>
        <begin position="582"/>
        <end position="611"/>
    </location>
</feature>
<proteinExistence type="predicted"/>
<dbReference type="InterPro" id="IPR013766">
    <property type="entry name" value="Thioredoxin_domain"/>
</dbReference>
<dbReference type="InterPro" id="IPR001258">
    <property type="entry name" value="NHL_repeat"/>
</dbReference>
<feature type="compositionally biased region" description="Low complexity" evidence="4">
    <location>
        <begin position="1082"/>
        <end position="1099"/>
    </location>
</feature>
<comment type="caution">
    <text evidence="6">The sequence shown here is derived from an EMBL/GenBank/DDBJ whole genome shotgun (WGS) entry which is preliminary data.</text>
</comment>
<keyword evidence="7" id="KW-1185">Reference proteome</keyword>
<dbReference type="Pfam" id="PF13905">
    <property type="entry name" value="Thioredoxin_8"/>
    <property type="match status" value="1"/>
</dbReference>
<organism evidence="6 7">
    <name type="scientific">Mytilus edulis</name>
    <name type="common">Blue mussel</name>
    <dbReference type="NCBI Taxonomy" id="6550"/>
    <lineage>
        <taxon>Eukaryota</taxon>
        <taxon>Metazoa</taxon>
        <taxon>Spiralia</taxon>
        <taxon>Lophotrochozoa</taxon>
        <taxon>Mollusca</taxon>
        <taxon>Bivalvia</taxon>
        <taxon>Autobranchia</taxon>
        <taxon>Pteriomorphia</taxon>
        <taxon>Mytilida</taxon>
        <taxon>Mytiloidea</taxon>
        <taxon>Mytilidae</taxon>
        <taxon>Mytilinae</taxon>
        <taxon>Mytilus</taxon>
    </lineage>
</organism>
<dbReference type="Gene3D" id="1.10.150.130">
    <property type="match status" value="1"/>
</dbReference>
<protein>
    <submittedName>
        <fullName evidence="6">NHL repeat-containing protein 2,Negative elongation factor A</fullName>
    </submittedName>
</protein>
<accession>A0A8S3Q0F5</accession>
<keyword evidence="2" id="KW-0238">DNA-binding</keyword>
<dbReference type="Gene3D" id="3.40.30.10">
    <property type="entry name" value="Glutaredoxin"/>
    <property type="match status" value="1"/>
</dbReference>
<feature type="domain" description="Thioredoxin" evidence="5">
    <location>
        <begin position="1171"/>
        <end position="1368"/>
    </location>
</feature>
<feature type="region of interest" description="Disordered" evidence="4">
    <location>
        <begin position="1047"/>
        <end position="1105"/>
    </location>
</feature>
<gene>
    <name evidence="6" type="ORF">MEDL_5432</name>
</gene>
<dbReference type="InterPro" id="IPR010998">
    <property type="entry name" value="Integrase_recombinase_N"/>
</dbReference>
<keyword evidence="6" id="KW-0251">Elongation factor</keyword>
<dbReference type="InterPro" id="IPR012336">
    <property type="entry name" value="Thioredoxin-like_fold"/>
</dbReference>
<evidence type="ECO:0000256" key="4">
    <source>
        <dbReference type="SAM" id="MobiDB-lite"/>
    </source>
</evidence>
<sequence>MVVSTGKCNEGPMSVPSSSQSNIIHRCLHPRLGSISGGAYNLGSLESRSFGRAYQCIGNESSSVCTESFPNVSKESVCHSGHGQHNSCSLSQESGRNSFTFSLSDSQRHSPSVFSTPGSSSGETYCGAPQYSSRHSIQIPCSSKHGVGTTSSSFQSCDSSLGVTSDRSVCDQSQSQTSNICVSGSRSKIFCGRRNEPILERNVRVRLPSFQVSLPSTSENSRGKLQDHSYCSSMAKTVLVSRPSAPIMCLSSSSTSETRPSVSNQGQGSLSKSRKTSSTRLASLRVSLRKRGFSEGATKHLTKSVRDSTSIVYDAKWSIFSDWCSEREIDPFQVTVQQLADFLVFLFESKGLCPSTIKGYRSAISRTIHISGGPDFGINEHISLLVRSFSLERPRQKTLVPKWDLGLVLSFLKLPPFEPAETIDLRFLSYKCCFLLALASGRRRSEIHAFSISDACLRFNRDKSSVTLLTDPAFLAKNQIPDKGAEPVVIPALPSDSISVLLCPVRILSIYLERTCSLRSVSNSRLFIPIKKGISDLSVKTISTWICKCISLAYGSSKAELLNSFNVKAHDLLDMEELPLGAKEAKRRRKIAEMEAEIAKKEKEAAAAAAEQAAATTVTYTPDYAAGLVNPAPSVITPDYAAGLVNPAPSVSNRLTGKYISRLCCWTGKSCPINYAAGLVNPAPSVVTVTYTPDYAAGFTSGKSLPPSVSNSNLYTRLCCWTDYAAGLVNPAPSVVTVTYTPDYAAGLVNPAPSVSNNYAAGLINNAPSVVTATYTPDYAAGLVNPAPSVSNSNLYTDYAAGADYAAGLVNATSVSKATYTPDYAAGLVNPATSVSNSNLYTRLCCWTGKSCPINYAAGLINPAPSVTVTYTPDYAAGLQAAATTVTYTPDYAAGLVNPAPLVSIPLSAEQAAATTVTYTPDYAAGLVNPAPLVSIPLSAEQAASTTVTYTPDYAAGLQAAATTVTYTPDYAAELVNPTPSVSITSTAEQATSTTVTYTPDYAAGLVNSAPSVSNKTSSNTSHCYWTTPSLGPSVSYVPQIRANTQLTGQSQIRTQSSLPVQSQNPLQPTPVSLPGQPPTQPIQQLNNQQPQLQTPQQQNAPKKGLSLTREQMLEAQEMFRTSNIVTRPEKALILGFMAGSRDNPCPQQGHILSIDFSETKEMVLQADSTSKPMLADVFFQMNYQTGEWKRIKKYREYLQWLNIASSLSLYEHLKGNIVVLDFFTYCCINCVHVLPDLEKVEQKYSLNDGVVIIGVHSAKFENEKVSANILSAILRYNIHHPVVNDHDAVLWNKLQIQCWPTFVVVGPNVSRKVTTSNDGKILVVSDTSHHRILVLSQLGVVQHCIGGNDRGNIDGSFTQARFNSPQGVAINGDIVYINLTSKTVMTLAGTGVQGQDKEGGKSGTNQELSSPWDVVLGKSPGSDNENLLYIAMAGTHQIWVYFLQDSDWLKESQHSAGTCLRFSGSGQEENRNNSYPTKAGFAQPSGLVLSPTLGLMFVADREFDPMNLFAYGDKDGKGYDCKLQHPLGVAIVTEENGPLLVADSYNHKIKSVDLKTSICKTVIGPETDSDGVIKFQLNEPGGLCVSQDKVYIADTNNHHIRVLDLKTQSISSLPVIFPNDETDSKPKQPIKLKGQIKDMECLVLPSMGDLTFTLEITLPEGSHLTGDSPSRWVLLSENNGQYTEEFRGEIANVESSDICTVSVKEDSSTLYCQCKVLHCGVDNVCKMSQKTFKQVVTIDPQSSTSKRHSHIHFSV</sequence>
<evidence type="ECO:0000313" key="6">
    <source>
        <dbReference type="EMBL" id="CAG2190118.1"/>
    </source>
</evidence>
<keyword evidence="1" id="KW-0677">Repeat</keyword>
<keyword evidence="6" id="KW-0648">Protein biosynthesis</keyword>
<dbReference type="PANTHER" id="PTHR46388">
    <property type="entry name" value="NHL REPEAT-CONTAINING PROTEIN 2"/>
    <property type="match status" value="1"/>
</dbReference>
<dbReference type="PROSITE" id="PS51352">
    <property type="entry name" value="THIOREDOXIN_2"/>
    <property type="match status" value="1"/>
</dbReference>
<dbReference type="GO" id="GO:0003746">
    <property type="term" value="F:translation elongation factor activity"/>
    <property type="evidence" value="ECO:0007669"/>
    <property type="project" value="UniProtKB-KW"/>
</dbReference>
<keyword evidence="3" id="KW-0175">Coiled coil</keyword>
<reference evidence="6" key="1">
    <citation type="submission" date="2021-03" db="EMBL/GenBank/DDBJ databases">
        <authorList>
            <person name="Bekaert M."/>
        </authorList>
    </citation>
    <scope>NUCLEOTIDE SEQUENCE</scope>
</reference>
<dbReference type="GO" id="GO:0003677">
    <property type="term" value="F:DNA binding"/>
    <property type="evidence" value="ECO:0007669"/>
    <property type="project" value="UniProtKB-KW"/>
</dbReference>
<dbReference type="OrthoDB" id="2135488at2759"/>
<dbReference type="SUPFAM" id="SSF52833">
    <property type="entry name" value="Thioredoxin-like"/>
    <property type="match status" value="1"/>
</dbReference>
<name>A0A8S3Q0F5_MYTED</name>
<feature type="region of interest" description="Disordered" evidence="4">
    <location>
        <begin position="1392"/>
        <end position="1412"/>
    </location>
</feature>
<feature type="compositionally biased region" description="Polar residues" evidence="4">
    <location>
        <begin position="1047"/>
        <end position="1071"/>
    </location>
</feature>
<dbReference type="Pfam" id="PF01436">
    <property type="entry name" value="NHL"/>
    <property type="match status" value="1"/>
</dbReference>
<feature type="region of interest" description="Disordered" evidence="4">
    <location>
        <begin position="250"/>
        <end position="281"/>
    </location>
</feature>
<dbReference type="Proteomes" id="UP000683360">
    <property type="component" value="Unassembled WGS sequence"/>
</dbReference>
<evidence type="ECO:0000313" key="7">
    <source>
        <dbReference type="Proteomes" id="UP000683360"/>
    </source>
</evidence>